<comment type="subcellular location">
    <subcellularLocation>
        <location evidence="1">Membrane</location>
    </subcellularLocation>
</comment>
<gene>
    <name evidence="7" type="ORF">VCUG_01056</name>
</gene>
<evidence type="ECO:0000256" key="5">
    <source>
        <dbReference type="RuleBase" id="RU003750"/>
    </source>
</evidence>
<dbReference type="PROSITE" id="PS00379">
    <property type="entry name" value="CDP_ALCOHOL_P_TRANSF"/>
    <property type="match status" value="1"/>
</dbReference>
<protein>
    <recommendedName>
        <fullName evidence="9">CDP-alcohol phosphatidyltransferase</fullName>
    </recommendedName>
</protein>
<evidence type="ECO:0000313" key="7">
    <source>
        <dbReference type="EMBL" id="ELA47405.1"/>
    </source>
</evidence>
<dbReference type="InParanoid" id="L2GWE8"/>
<dbReference type="AlphaFoldDB" id="L2GWE8"/>
<feature type="transmembrane region" description="Helical" evidence="6">
    <location>
        <begin position="55"/>
        <end position="81"/>
    </location>
</feature>
<feature type="transmembrane region" description="Helical" evidence="6">
    <location>
        <begin position="226"/>
        <end position="243"/>
    </location>
</feature>
<feature type="transmembrane region" description="Helical" evidence="6">
    <location>
        <begin position="255"/>
        <end position="275"/>
    </location>
</feature>
<dbReference type="RefSeq" id="XP_008074076.1">
    <property type="nucleotide sequence ID" value="XM_008075885.1"/>
</dbReference>
<dbReference type="GO" id="GO:0016780">
    <property type="term" value="F:phosphotransferase activity, for other substituted phosphate groups"/>
    <property type="evidence" value="ECO:0007669"/>
    <property type="project" value="InterPro"/>
</dbReference>
<feature type="transmembrane region" description="Helical" evidence="6">
    <location>
        <begin position="281"/>
        <end position="300"/>
    </location>
</feature>
<dbReference type="GO" id="GO:0016020">
    <property type="term" value="C:membrane"/>
    <property type="evidence" value="ECO:0007669"/>
    <property type="project" value="UniProtKB-SubCell"/>
</dbReference>
<keyword evidence="6" id="KW-1133">Transmembrane helix</keyword>
<dbReference type="VEuPathDB" id="MicrosporidiaDB:VCUG_01056"/>
<dbReference type="Gene3D" id="1.20.120.1760">
    <property type="match status" value="1"/>
</dbReference>
<keyword evidence="6" id="KW-0812">Transmembrane</keyword>
<dbReference type="PIRSF" id="PIRSF015665">
    <property type="entry name" value="CHOPT"/>
    <property type="match status" value="1"/>
</dbReference>
<dbReference type="EMBL" id="GL877418">
    <property type="protein sequence ID" value="ELA47405.1"/>
    <property type="molecule type" value="Genomic_DNA"/>
</dbReference>
<dbReference type="OMA" id="SVYANCK"/>
<dbReference type="GeneID" id="19878938"/>
<dbReference type="PANTHER" id="PTHR10414:SF37">
    <property type="entry name" value="BB IN A BOXCAR, ISOFORM C"/>
    <property type="match status" value="1"/>
</dbReference>
<evidence type="ECO:0000256" key="4">
    <source>
        <dbReference type="ARBA" id="ARBA00023136"/>
    </source>
</evidence>
<evidence type="ECO:0000256" key="6">
    <source>
        <dbReference type="SAM" id="Phobius"/>
    </source>
</evidence>
<dbReference type="InterPro" id="IPR000462">
    <property type="entry name" value="CDP-OH_P_trans"/>
</dbReference>
<dbReference type="GO" id="GO:0008654">
    <property type="term" value="P:phospholipid biosynthetic process"/>
    <property type="evidence" value="ECO:0007669"/>
    <property type="project" value="InterPro"/>
</dbReference>
<dbReference type="InterPro" id="IPR043130">
    <property type="entry name" value="CDP-OH_PTrfase_TM_dom"/>
</dbReference>
<dbReference type="InterPro" id="IPR014472">
    <property type="entry name" value="CHOPT"/>
</dbReference>
<dbReference type="HOGENOM" id="CLU_035066_5_0_1"/>
<evidence type="ECO:0000256" key="3">
    <source>
        <dbReference type="ARBA" id="ARBA00022679"/>
    </source>
</evidence>
<dbReference type="InterPro" id="IPR048254">
    <property type="entry name" value="CDP_ALCOHOL_P_TRANSF_CS"/>
</dbReference>
<dbReference type="Pfam" id="PF01066">
    <property type="entry name" value="CDP-OH_P_transf"/>
    <property type="match status" value="1"/>
</dbReference>
<evidence type="ECO:0000313" key="8">
    <source>
        <dbReference type="Proteomes" id="UP000011081"/>
    </source>
</evidence>
<comment type="similarity">
    <text evidence="2 5">Belongs to the CDP-alcohol phosphatidyltransferase class-I family.</text>
</comment>
<proteinExistence type="inferred from homology"/>
<keyword evidence="3 5" id="KW-0808">Transferase</keyword>
<feature type="transmembrane region" description="Helical" evidence="6">
    <location>
        <begin position="336"/>
        <end position="354"/>
    </location>
</feature>
<dbReference type="FunCoup" id="L2GWE8">
    <property type="interactions" value="86"/>
</dbReference>
<reference evidence="8" key="1">
    <citation type="submission" date="2011-03" db="EMBL/GenBank/DDBJ databases">
        <title>The genome sequence of Vavraia culicis strain floridensis.</title>
        <authorList>
            <consortium name="The Broad Institute Genome Sequencing Platform"/>
            <person name="Cuomo C."/>
            <person name="Becnel J."/>
            <person name="Sanscrainte N."/>
            <person name="Young S.K."/>
            <person name="Zeng Q."/>
            <person name="Gargeya S."/>
            <person name="Fitzgerald M."/>
            <person name="Haas B."/>
            <person name="Abouelleil A."/>
            <person name="Alvarado L."/>
            <person name="Arachchi H.M."/>
            <person name="Berlin A."/>
            <person name="Chapman S.B."/>
            <person name="Gearin G."/>
            <person name="Goldberg J."/>
            <person name="Griggs A."/>
            <person name="Gujja S."/>
            <person name="Hansen M."/>
            <person name="Heiman D."/>
            <person name="Howarth C."/>
            <person name="Larimer J."/>
            <person name="Lui A."/>
            <person name="MacDonald P.J.P."/>
            <person name="McCowen C."/>
            <person name="Montmayeur A."/>
            <person name="Murphy C."/>
            <person name="Neiman D."/>
            <person name="Pearson M."/>
            <person name="Priest M."/>
            <person name="Roberts A."/>
            <person name="Saif S."/>
            <person name="Shea T."/>
            <person name="Sisk P."/>
            <person name="Stolte C."/>
            <person name="Sykes S."/>
            <person name="Wortman J."/>
            <person name="Nusbaum C."/>
            <person name="Birren B."/>
        </authorList>
    </citation>
    <scope>NUCLEOTIDE SEQUENCE [LARGE SCALE GENOMIC DNA]</scope>
    <source>
        <strain evidence="8">floridensis</strain>
    </source>
</reference>
<keyword evidence="4 6" id="KW-0472">Membrane</keyword>
<feature type="transmembrane region" description="Helical" evidence="6">
    <location>
        <begin position="193"/>
        <end position="214"/>
    </location>
</feature>
<accession>L2GWE8</accession>
<feature type="transmembrane region" description="Helical" evidence="6">
    <location>
        <begin position="132"/>
        <end position="155"/>
    </location>
</feature>
<feature type="transmembrane region" description="Helical" evidence="6">
    <location>
        <begin position="93"/>
        <end position="111"/>
    </location>
</feature>
<evidence type="ECO:0008006" key="9">
    <source>
        <dbReference type="Google" id="ProtNLM"/>
    </source>
</evidence>
<dbReference type="OrthoDB" id="196717at2759"/>
<dbReference type="STRING" id="948595.L2GWE8"/>
<evidence type="ECO:0000256" key="2">
    <source>
        <dbReference type="ARBA" id="ARBA00010441"/>
    </source>
</evidence>
<dbReference type="Proteomes" id="UP000011081">
    <property type="component" value="Unassembled WGS sequence"/>
</dbReference>
<name>L2GWE8_VAVCU</name>
<sequence length="378" mass="43330">MSSQKIYYANLRGIPVEEREDRITNLRNYKYVAVDKSILSNYVLNRLWERAVNLFPAWLAPNLITVFGFLFIVFACLLNVYYDYEMLGVAPSFVYYNNALCLFIYMMFDAVDGKQARRTKSGSPLGQLFDHGIDSVVATLSVIMFASAMGLGRSLESFLFLASSKHVFYFVGFEEYFTHAFVLGHVNGPTEGILSGILVFLISAVFKPSCWSWVLQYDLSSYVSNISLLGFFFVIVVPICGAISSIRNMKTGDKLTILLHMLVPSIFYICFYIYLRQIKNTFNYYVLLLTEALNFFILVLEMNYAHLTRSEIPIAWPSVTLFVFGVYFTYRNIYLYGLFVISLISSCLIAWCISNEICDILHIKCFTISNEEVKNKKC</sequence>
<dbReference type="PANTHER" id="PTHR10414">
    <property type="entry name" value="ETHANOLAMINEPHOSPHOTRANSFERASE"/>
    <property type="match status" value="1"/>
</dbReference>
<evidence type="ECO:0000256" key="1">
    <source>
        <dbReference type="ARBA" id="ARBA00004370"/>
    </source>
</evidence>
<organism evidence="7 8">
    <name type="scientific">Vavraia culicis (isolate floridensis)</name>
    <name type="common">Microsporidian parasite</name>
    <dbReference type="NCBI Taxonomy" id="948595"/>
    <lineage>
        <taxon>Eukaryota</taxon>
        <taxon>Fungi</taxon>
        <taxon>Fungi incertae sedis</taxon>
        <taxon>Microsporidia</taxon>
        <taxon>Pleistophoridae</taxon>
        <taxon>Vavraia</taxon>
    </lineage>
</organism>
<keyword evidence="8" id="KW-1185">Reference proteome</keyword>